<dbReference type="AlphaFoldDB" id="A0A0L0S6I9"/>
<dbReference type="EMBL" id="GG745332">
    <property type="protein sequence ID" value="KNE58050.1"/>
    <property type="molecule type" value="Genomic_DNA"/>
</dbReference>
<evidence type="ECO:0000313" key="4">
    <source>
        <dbReference type="Proteomes" id="UP000054350"/>
    </source>
</evidence>
<organism evidence="3 4">
    <name type="scientific">Allomyces macrogynus (strain ATCC 38327)</name>
    <name type="common">Allomyces javanicus var. macrogynus</name>
    <dbReference type="NCBI Taxonomy" id="578462"/>
    <lineage>
        <taxon>Eukaryota</taxon>
        <taxon>Fungi</taxon>
        <taxon>Fungi incertae sedis</taxon>
        <taxon>Blastocladiomycota</taxon>
        <taxon>Blastocladiomycetes</taxon>
        <taxon>Blastocladiales</taxon>
        <taxon>Blastocladiaceae</taxon>
        <taxon>Allomyces</taxon>
    </lineage>
</organism>
<gene>
    <name evidence="3" type="ORF">AMAG_18367</name>
</gene>
<proteinExistence type="predicted"/>
<reference evidence="3 4" key="1">
    <citation type="submission" date="2009-11" db="EMBL/GenBank/DDBJ databases">
        <title>Annotation of Allomyces macrogynus ATCC 38327.</title>
        <authorList>
            <consortium name="The Broad Institute Genome Sequencing Platform"/>
            <person name="Russ C."/>
            <person name="Cuomo C."/>
            <person name="Burger G."/>
            <person name="Gray M.W."/>
            <person name="Holland P.W.H."/>
            <person name="King N."/>
            <person name="Lang F.B.F."/>
            <person name="Roger A.J."/>
            <person name="Ruiz-Trillo I."/>
            <person name="Young S.K."/>
            <person name="Zeng Q."/>
            <person name="Gargeya S."/>
            <person name="Fitzgerald M."/>
            <person name="Haas B."/>
            <person name="Abouelleil A."/>
            <person name="Alvarado L."/>
            <person name="Arachchi H.M."/>
            <person name="Berlin A."/>
            <person name="Chapman S.B."/>
            <person name="Gearin G."/>
            <person name="Goldberg J."/>
            <person name="Griggs A."/>
            <person name="Gujja S."/>
            <person name="Hansen M."/>
            <person name="Heiman D."/>
            <person name="Howarth C."/>
            <person name="Larimer J."/>
            <person name="Lui A."/>
            <person name="MacDonald P.J.P."/>
            <person name="McCowen C."/>
            <person name="Montmayeur A."/>
            <person name="Murphy C."/>
            <person name="Neiman D."/>
            <person name="Pearson M."/>
            <person name="Priest M."/>
            <person name="Roberts A."/>
            <person name="Saif S."/>
            <person name="Shea T."/>
            <person name="Sisk P."/>
            <person name="Stolte C."/>
            <person name="Sykes S."/>
            <person name="Wortman J."/>
            <person name="Nusbaum C."/>
            <person name="Birren B."/>
        </authorList>
    </citation>
    <scope>NUCLEOTIDE SEQUENCE [LARGE SCALE GENOMIC DNA]</scope>
    <source>
        <strain evidence="3 4">ATCC 38327</strain>
    </source>
</reference>
<feature type="compositionally biased region" description="Low complexity" evidence="1">
    <location>
        <begin position="164"/>
        <end position="173"/>
    </location>
</feature>
<evidence type="ECO:0000256" key="2">
    <source>
        <dbReference type="SAM" id="Phobius"/>
    </source>
</evidence>
<sequence length="243" mass="26797">MSCNHDVDSPASVLVICFQPAFFWSASSLFFSLGVYLHFSAILFAIGLRWTKSRWLYLALVGVANSHLGDLFITNIGNMADVQYRWVLHIMAVLDWVFIWSAATDLTAAQNRVLLAAYPFDAIASVITSMAFSCHLQSLHPAPVSFKLMLTLRARFLSTRGSQSEPPSSPTETKGVRVSPSPSVDPAHDGPVLYSSMHVLLRRSQELLLFEGSAMLTGILVQVVAEGTDPLWFLLFVAEWSAC</sequence>
<keyword evidence="4" id="KW-1185">Reference proteome</keyword>
<name>A0A0L0S6I9_ALLM3</name>
<reference evidence="4" key="2">
    <citation type="submission" date="2009-11" db="EMBL/GenBank/DDBJ databases">
        <title>The Genome Sequence of Allomyces macrogynus strain ATCC 38327.</title>
        <authorList>
            <consortium name="The Broad Institute Genome Sequencing Platform"/>
            <person name="Russ C."/>
            <person name="Cuomo C."/>
            <person name="Shea T."/>
            <person name="Young S.K."/>
            <person name="Zeng Q."/>
            <person name="Koehrsen M."/>
            <person name="Haas B."/>
            <person name="Borodovsky M."/>
            <person name="Guigo R."/>
            <person name="Alvarado L."/>
            <person name="Berlin A."/>
            <person name="Borenstein D."/>
            <person name="Chen Z."/>
            <person name="Engels R."/>
            <person name="Freedman E."/>
            <person name="Gellesch M."/>
            <person name="Goldberg J."/>
            <person name="Griggs A."/>
            <person name="Gujja S."/>
            <person name="Heiman D."/>
            <person name="Hepburn T."/>
            <person name="Howarth C."/>
            <person name="Jen D."/>
            <person name="Larson L."/>
            <person name="Lewis B."/>
            <person name="Mehta T."/>
            <person name="Park D."/>
            <person name="Pearson M."/>
            <person name="Roberts A."/>
            <person name="Saif S."/>
            <person name="Shenoy N."/>
            <person name="Sisk P."/>
            <person name="Stolte C."/>
            <person name="Sykes S."/>
            <person name="Walk T."/>
            <person name="White J."/>
            <person name="Yandava C."/>
            <person name="Burger G."/>
            <person name="Gray M.W."/>
            <person name="Holland P.W.H."/>
            <person name="King N."/>
            <person name="Lang F.B.F."/>
            <person name="Roger A.J."/>
            <person name="Ruiz-Trillo I."/>
            <person name="Lander E."/>
            <person name="Nusbaum C."/>
        </authorList>
    </citation>
    <scope>NUCLEOTIDE SEQUENCE [LARGE SCALE GENOMIC DNA]</scope>
    <source>
        <strain evidence="4">ATCC 38327</strain>
    </source>
</reference>
<feature type="transmembrane region" description="Helical" evidence="2">
    <location>
        <begin position="86"/>
        <end position="103"/>
    </location>
</feature>
<feature type="transmembrane region" description="Helical" evidence="2">
    <location>
        <begin position="22"/>
        <end position="48"/>
    </location>
</feature>
<keyword evidence="2" id="KW-1133">Transmembrane helix</keyword>
<accession>A0A0L0S6I9</accession>
<feature type="region of interest" description="Disordered" evidence="1">
    <location>
        <begin position="159"/>
        <end position="188"/>
    </location>
</feature>
<keyword evidence="2" id="KW-0812">Transmembrane</keyword>
<feature type="transmembrane region" description="Helical" evidence="2">
    <location>
        <begin position="55"/>
        <end position="74"/>
    </location>
</feature>
<protein>
    <submittedName>
        <fullName evidence="3">Uncharacterized protein</fullName>
    </submittedName>
</protein>
<dbReference type="VEuPathDB" id="FungiDB:AMAG_18367"/>
<evidence type="ECO:0000256" key="1">
    <source>
        <dbReference type="SAM" id="MobiDB-lite"/>
    </source>
</evidence>
<keyword evidence="2" id="KW-0472">Membrane</keyword>
<dbReference type="Proteomes" id="UP000054350">
    <property type="component" value="Unassembled WGS sequence"/>
</dbReference>
<evidence type="ECO:0000313" key="3">
    <source>
        <dbReference type="EMBL" id="KNE58050.1"/>
    </source>
</evidence>